<evidence type="ECO:0000313" key="2">
    <source>
        <dbReference type="EMBL" id="GEN26430.1"/>
    </source>
</evidence>
<evidence type="ECO:0000256" key="1">
    <source>
        <dbReference type="SAM" id="MobiDB-lite"/>
    </source>
</evidence>
<organism evidence="2 3">
    <name type="scientific">Halovibrio variabilis</name>
    <dbReference type="NCBI Taxonomy" id="31910"/>
    <lineage>
        <taxon>Bacteria</taxon>
        <taxon>Pseudomonadati</taxon>
        <taxon>Pseudomonadota</taxon>
        <taxon>Gammaproteobacteria</taxon>
        <taxon>Oceanospirillales</taxon>
        <taxon>Halomonadaceae</taxon>
        <taxon>Halovibrio</taxon>
    </lineage>
</organism>
<accession>A0A511UIN4</accession>
<dbReference type="Proteomes" id="UP000321303">
    <property type="component" value="Unassembled WGS sequence"/>
</dbReference>
<keyword evidence="3" id="KW-1185">Reference proteome</keyword>
<dbReference type="EMBL" id="BJXV01000001">
    <property type="protein sequence ID" value="GEN26430.1"/>
    <property type="molecule type" value="Genomic_DNA"/>
</dbReference>
<evidence type="ECO:0000313" key="3">
    <source>
        <dbReference type="Proteomes" id="UP000321303"/>
    </source>
</evidence>
<evidence type="ECO:0008006" key="4">
    <source>
        <dbReference type="Google" id="ProtNLM"/>
    </source>
</evidence>
<name>A0A511UIN4_9GAMM</name>
<sequence length="102" mass="12113">MIRRWALRSQALKEKPYQKQPVRHVAIAKADLFVRRYRREWVVDMDLSRCFDTLNRDLIIRQFHYLEDVKLTINATKTHIGHSDDGSSSWARWSTPSTLASR</sequence>
<comment type="caution">
    <text evidence="2">The sequence shown here is derived from an EMBL/GenBank/DDBJ whole genome shotgun (WGS) entry which is preliminary data.</text>
</comment>
<reference evidence="2 3" key="1">
    <citation type="submission" date="2019-07" db="EMBL/GenBank/DDBJ databases">
        <title>Whole genome shotgun sequence of Halomonas variabilis NBRC 102410.</title>
        <authorList>
            <person name="Hosoyama A."/>
            <person name="Uohara A."/>
            <person name="Ohji S."/>
            <person name="Ichikawa N."/>
        </authorList>
    </citation>
    <scope>NUCLEOTIDE SEQUENCE [LARGE SCALE GENOMIC DNA]</scope>
    <source>
        <strain evidence="2 3">NBRC 102410</strain>
    </source>
</reference>
<feature type="compositionally biased region" description="Polar residues" evidence="1">
    <location>
        <begin position="86"/>
        <end position="102"/>
    </location>
</feature>
<gene>
    <name evidence="2" type="ORF">HVA01_00760</name>
</gene>
<proteinExistence type="predicted"/>
<dbReference type="AlphaFoldDB" id="A0A511UIN4"/>
<protein>
    <recommendedName>
        <fullName evidence="4">Reverse transcriptase domain-containing protein</fullName>
    </recommendedName>
</protein>
<feature type="region of interest" description="Disordered" evidence="1">
    <location>
        <begin position="79"/>
        <end position="102"/>
    </location>
</feature>